<evidence type="ECO:0000313" key="10">
    <source>
        <dbReference type="EMBL" id="QNB47660.1"/>
    </source>
</evidence>
<dbReference type="SUPFAM" id="SSF88723">
    <property type="entry name" value="PIN domain-like"/>
    <property type="match status" value="1"/>
</dbReference>
<dbReference type="RefSeq" id="WP_034426056.1">
    <property type="nucleotide sequence ID" value="NZ_CP045798.1"/>
</dbReference>
<dbReference type="AlphaFoldDB" id="A0A7G6E6F6"/>
<sequence length="133" mass="15058">MRYMLDTNICIYIIKKKPVQVFQIFNALKVGDVCISSITLAELQYGVYKSQFPERNKLALVNFLAPITILPFSDRASVLYGHIRAGLEKRGQIIGAYDLMIAAHALSEDLILVTNNTKEFSRIPNLPLKNWAE</sequence>
<evidence type="ECO:0000256" key="3">
    <source>
        <dbReference type="ARBA" id="ARBA00022722"/>
    </source>
</evidence>
<gene>
    <name evidence="8" type="primary">vapC</name>
    <name evidence="10" type="ORF">BR63_16105</name>
</gene>
<dbReference type="InterPro" id="IPR002716">
    <property type="entry name" value="PIN_dom"/>
</dbReference>
<dbReference type="GO" id="GO:0004540">
    <property type="term" value="F:RNA nuclease activity"/>
    <property type="evidence" value="ECO:0007669"/>
    <property type="project" value="InterPro"/>
</dbReference>
<evidence type="ECO:0000313" key="11">
    <source>
        <dbReference type="Proteomes" id="UP000515847"/>
    </source>
</evidence>
<dbReference type="InterPro" id="IPR029060">
    <property type="entry name" value="PIN-like_dom_sf"/>
</dbReference>
<name>A0A7G6E6F6_THEFR</name>
<proteinExistence type="inferred from homology"/>
<evidence type="ECO:0000256" key="7">
    <source>
        <dbReference type="ARBA" id="ARBA00038093"/>
    </source>
</evidence>
<evidence type="ECO:0000256" key="6">
    <source>
        <dbReference type="ARBA" id="ARBA00022842"/>
    </source>
</evidence>
<feature type="binding site" evidence="8">
    <location>
        <position position="98"/>
    </location>
    <ligand>
        <name>Mg(2+)</name>
        <dbReference type="ChEBI" id="CHEBI:18420"/>
    </ligand>
</feature>
<dbReference type="OrthoDB" id="9796690at2"/>
<dbReference type="KEGG" id="tfr:BR63_16105"/>
<feature type="binding site" evidence="8">
    <location>
        <position position="6"/>
    </location>
    <ligand>
        <name>Mg(2+)</name>
        <dbReference type="ChEBI" id="CHEBI:18420"/>
    </ligand>
</feature>
<evidence type="ECO:0000256" key="2">
    <source>
        <dbReference type="ARBA" id="ARBA00022649"/>
    </source>
</evidence>
<keyword evidence="6 8" id="KW-0460">Magnesium</keyword>
<evidence type="ECO:0000256" key="1">
    <source>
        <dbReference type="ARBA" id="ARBA00001946"/>
    </source>
</evidence>
<keyword evidence="4 8" id="KW-0479">Metal-binding</keyword>
<reference evidence="10 11" key="1">
    <citation type="journal article" date="2019" name="Front. Microbiol.">
        <title>Thermoanaerosceptrum fracticalcis gen. nov. sp. nov., a Novel Fumarate-Fermenting Microorganism From a Deep Fractured Carbonate Aquifer of the US Great Basin.</title>
        <authorList>
            <person name="Hamilton-Brehm S.D."/>
            <person name="Stewart L.E."/>
            <person name="Zavarin M."/>
            <person name="Caldwell M."/>
            <person name="Lawson P.A."/>
            <person name="Onstott T.C."/>
            <person name="Grzymski J."/>
            <person name="Neveux I."/>
            <person name="Lollar B.S."/>
            <person name="Russell C.E."/>
            <person name="Moser D.P."/>
        </authorList>
    </citation>
    <scope>NUCLEOTIDE SEQUENCE [LARGE SCALE GENOMIC DNA]</scope>
    <source>
        <strain evidence="10 11">DRI-13</strain>
    </source>
</reference>
<dbReference type="GO" id="GO:0016787">
    <property type="term" value="F:hydrolase activity"/>
    <property type="evidence" value="ECO:0007669"/>
    <property type="project" value="UniProtKB-KW"/>
</dbReference>
<dbReference type="EMBL" id="CP045798">
    <property type="protein sequence ID" value="QNB47660.1"/>
    <property type="molecule type" value="Genomic_DNA"/>
</dbReference>
<dbReference type="EC" id="3.1.-.-" evidence="8"/>
<protein>
    <recommendedName>
        <fullName evidence="8">Ribonuclease VapC</fullName>
        <shortName evidence="8">RNase VapC</shortName>
        <ecNumber evidence="8">3.1.-.-</ecNumber>
    </recommendedName>
    <alternativeName>
        <fullName evidence="8">Toxin VapC</fullName>
    </alternativeName>
</protein>
<keyword evidence="11" id="KW-1185">Reference proteome</keyword>
<keyword evidence="8" id="KW-0800">Toxin</keyword>
<feature type="domain" description="PIN" evidence="9">
    <location>
        <begin position="3"/>
        <end position="124"/>
    </location>
</feature>
<keyword evidence="3 8" id="KW-0540">Nuclease</keyword>
<dbReference type="InterPro" id="IPR022907">
    <property type="entry name" value="VapC_family"/>
</dbReference>
<dbReference type="HAMAP" id="MF_00265">
    <property type="entry name" value="VapC_Nob1"/>
    <property type="match status" value="1"/>
</dbReference>
<evidence type="ECO:0000256" key="5">
    <source>
        <dbReference type="ARBA" id="ARBA00022801"/>
    </source>
</evidence>
<dbReference type="GO" id="GO:0000287">
    <property type="term" value="F:magnesium ion binding"/>
    <property type="evidence" value="ECO:0007669"/>
    <property type="project" value="UniProtKB-UniRule"/>
</dbReference>
<dbReference type="GO" id="GO:0090729">
    <property type="term" value="F:toxin activity"/>
    <property type="evidence" value="ECO:0007669"/>
    <property type="project" value="UniProtKB-KW"/>
</dbReference>
<dbReference type="CDD" id="cd09881">
    <property type="entry name" value="PIN_VapC4-5_FitB-like"/>
    <property type="match status" value="1"/>
</dbReference>
<accession>A0A7G6E6F6</accession>
<keyword evidence="5 8" id="KW-0378">Hydrolase</keyword>
<comment type="similarity">
    <text evidence="7 8">Belongs to the PINc/VapC protein family.</text>
</comment>
<evidence type="ECO:0000256" key="8">
    <source>
        <dbReference type="HAMAP-Rule" id="MF_00265"/>
    </source>
</evidence>
<evidence type="ECO:0000259" key="9">
    <source>
        <dbReference type="Pfam" id="PF01850"/>
    </source>
</evidence>
<dbReference type="Gene3D" id="3.40.50.1010">
    <property type="entry name" value="5'-nuclease"/>
    <property type="match status" value="1"/>
</dbReference>
<dbReference type="Pfam" id="PF01850">
    <property type="entry name" value="PIN"/>
    <property type="match status" value="1"/>
</dbReference>
<dbReference type="PANTHER" id="PTHR33653:SF1">
    <property type="entry name" value="RIBONUCLEASE VAPC2"/>
    <property type="match status" value="1"/>
</dbReference>
<organism evidence="10 11">
    <name type="scientific">Thermanaerosceptrum fracticalcis</name>
    <dbReference type="NCBI Taxonomy" id="1712410"/>
    <lineage>
        <taxon>Bacteria</taxon>
        <taxon>Bacillati</taxon>
        <taxon>Bacillota</taxon>
        <taxon>Clostridia</taxon>
        <taxon>Eubacteriales</taxon>
        <taxon>Peptococcaceae</taxon>
        <taxon>Thermanaerosceptrum</taxon>
    </lineage>
</organism>
<dbReference type="Proteomes" id="UP000515847">
    <property type="component" value="Chromosome"/>
</dbReference>
<evidence type="ECO:0000256" key="4">
    <source>
        <dbReference type="ARBA" id="ARBA00022723"/>
    </source>
</evidence>
<comment type="function">
    <text evidence="8">Toxic component of a toxin-antitoxin (TA) system. An RNase.</text>
</comment>
<dbReference type="InterPro" id="IPR050556">
    <property type="entry name" value="Type_II_TA_system_RNase"/>
</dbReference>
<comment type="cofactor">
    <cofactor evidence="1 8">
        <name>Mg(2+)</name>
        <dbReference type="ChEBI" id="CHEBI:18420"/>
    </cofactor>
</comment>
<keyword evidence="2 8" id="KW-1277">Toxin-antitoxin system</keyword>
<dbReference type="PANTHER" id="PTHR33653">
    <property type="entry name" value="RIBONUCLEASE VAPC2"/>
    <property type="match status" value="1"/>
</dbReference>